<dbReference type="AlphaFoldDB" id="A0A0F0CKV1"/>
<gene>
    <name evidence="2" type="ORF">OMAG_002191</name>
</gene>
<reference evidence="2 3" key="1">
    <citation type="submission" date="2015-02" db="EMBL/GenBank/DDBJ databases">
        <title>Single-cell genomics of uncultivated deep-branching MTB reveals a conserved set of magnetosome genes.</title>
        <authorList>
            <person name="Kolinko S."/>
            <person name="Richter M."/>
            <person name="Glockner F.O."/>
            <person name="Brachmann A."/>
            <person name="Schuler D."/>
        </authorList>
    </citation>
    <scope>NUCLEOTIDE SEQUENCE [LARGE SCALE GENOMIC DNA]</scope>
    <source>
        <strain evidence="2">SKK-01</strain>
    </source>
</reference>
<name>A0A0F0CKV1_9BACT</name>
<sequence>MTKMDPANIVVFIIVFGFVSFVVYVAMQSRIEERKSKKEQENNEVKRGG</sequence>
<comment type="caution">
    <text evidence="2">The sequence shown here is derived from an EMBL/GenBank/DDBJ whole genome shotgun (WGS) entry which is preliminary data.</text>
</comment>
<dbReference type="EMBL" id="JYNY01000434">
    <property type="protein sequence ID" value="KJJ83943.1"/>
    <property type="molecule type" value="Genomic_DNA"/>
</dbReference>
<protein>
    <submittedName>
        <fullName evidence="2">Uncharacterized protein</fullName>
    </submittedName>
</protein>
<accession>A0A0F0CKV1</accession>
<evidence type="ECO:0000256" key="1">
    <source>
        <dbReference type="SAM" id="Phobius"/>
    </source>
</evidence>
<organism evidence="2 3">
    <name type="scientific">Candidatus Omnitrophus magneticus</name>
    <dbReference type="NCBI Taxonomy" id="1609969"/>
    <lineage>
        <taxon>Bacteria</taxon>
        <taxon>Pseudomonadati</taxon>
        <taxon>Candidatus Omnitrophota</taxon>
        <taxon>Candidatus Omnitrophus</taxon>
    </lineage>
</organism>
<evidence type="ECO:0000313" key="2">
    <source>
        <dbReference type="EMBL" id="KJJ83943.1"/>
    </source>
</evidence>
<keyword evidence="1" id="KW-0812">Transmembrane</keyword>
<keyword evidence="1" id="KW-1133">Transmembrane helix</keyword>
<keyword evidence="3" id="KW-1185">Reference proteome</keyword>
<keyword evidence="1" id="KW-0472">Membrane</keyword>
<dbReference type="Proteomes" id="UP000033428">
    <property type="component" value="Unassembled WGS sequence"/>
</dbReference>
<evidence type="ECO:0000313" key="3">
    <source>
        <dbReference type="Proteomes" id="UP000033428"/>
    </source>
</evidence>
<proteinExistence type="predicted"/>
<feature type="transmembrane region" description="Helical" evidence="1">
    <location>
        <begin position="6"/>
        <end position="27"/>
    </location>
</feature>